<sequence>MYEPLVKLRGPSSIVQSRFSYDGNYVLTGHDDSQVSIFNARENSSTPKAPIAKYGTSSNCSLSSLTVSPSSETFLTTGLTPTHMPSSIIMYNISRSVQNPDNPGNHNYTTLQSTNGHTPAPRHLSIPSINSTCYSSNEKIILSAGFDGKVLVWDVRAPSQSHKITGCTPLSLKPSDSLNFVDFASNSDDKIIVTASSSGCVTFYDMRNSHQPLGSTCTKVNIQNSPIVTNVVYRNGMCWACCLDNSVKCFDYLKAKDVESNEGSFLDVIKSYEGSHKATSFSALTCSVAPSLRHVVVGSEDDGGAAVYAVTGGKLVQRLQGGGAVHVEYARNEEWIATGGYGNSEAIVWKWKA</sequence>
<dbReference type="GO" id="GO:0071013">
    <property type="term" value="C:catalytic step 2 spliceosome"/>
    <property type="evidence" value="ECO:0007669"/>
    <property type="project" value="TreeGrafter"/>
</dbReference>
<keyword evidence="4" id="KW-0677">Repeat</keyword>
<protein>
    <submittedName>
        <fullName evidence="7">Uncharacterized protein</fullName>
    </submittedName>
</protein>
<evidence type="ECO:0000256" key="6">
    <source>
        <dbReference type="PROSITE-ProRule" id="PRU00221"/>
    </source>
</evidence>
<dbReference type="PROSITE" id="PS50082">
    <property type="entry name" value="WD_REPEATS_2"/>
    <property type="match status" value="1"/>
</dbReference>
<evidence type="ECO:0000256" key="2">
    <source>
        <dbReference type="ARBA" id="ARBA00022490"/>
    </source>
</evidence>
<evidence type="ECO:0000313" key="7">
    <source>
        <dbReference type="EMBL" id="GMH87998.1"/>
    </source>
</evidence>
<organism evidence="7 8">
    <name type="scientific">Triparma verrucosa</name>
    <dbReference type="NCBI Taxonomy" id="1606542"/>
    <lineage>
        <taxon>Eukaryota</taxon>
        <taxon>Sar</taxon>
        <taxon>Stramenopiles</taxon>
        <taxon>Ochrophyta</taxon>
        <taxon>Bolidophyceae</taxon>
        <taxon>Parmales</taxon>
        <taxon>Triparmaceae</taxon>
        <taxon>Triparma</taxon>
    </lineage>
</organism>
<comment type="subcellular location">
    <subcellularLocation>
        <location evidence="1">Cytoplasm</location>
    </subcellularLocation>
</comment>
<dbReference type="PROSITE" id="PS00678">
    <property type="entry name" value="WD_REPEATS_1"/>
    <property type="match status" value="1"/>
</dbReference>
<evidence type="ECO:0000313" key="8">
    <source>
        <dbReference type="Proteomes" id="UP001165160"/>
    </source>
</evidence>
<evidence type="ECO:0000256" key="5">
    <source>
        <dbReference type="ARBA" id="ARBA00038145"/>
    </source>
</evidence>
<evidence type="ECO:0000256" key="1">
    <source>
        <dbReference type="ARBA" id="ARBA00004496"/>
    </source>
</evidence>
<dbReference type="SMART" id="SM00320">
    <property type="entry name" value="WD40"/>
    <property type="match status" value="5"/>
</dbReference>
<dbReference type="Proteomes" id="UP001165160">
    <property type="component" value="Unassembled WGS sequence"/>
</dbReference>
<dbReference type="GO" id="GO:0005737">
    <property type="term" value="C:cytoplasm"/>
    <property type="evidence" value="ECO:0007669"/>
    <property type="project" value="UniProtKB-SubCell"/>
</dbReference>
<dbReference type="Pfam" id="PF00400">
    <property type="entry name" value="WD40"/>
    <property type="match status" value="2"/>
</dbReference>
<gene>
    <name evidence="7" type="ORF">TrVE_jg2381</name>
</gene>
<dbReference type="InterPro" id="IPR051980">
    <property type="entry name" value="WD_repeat_MORG1"/>
</dbReference>
<dbReference type="InterPro" id="IPR001680">
    <property type="entry name" value="WD40_rpt"/>
</dbReference>
<evidence type="ECO:0000256" key="3">
    <source>
        <dbReference type="ARBA" id="ARBA00022574"/>
    </source>
</evidence>
<reference evidence="8" key="1">
    <citation type="journal article" date="2023" name="Commun. Biol.">
        <title>Genome analysis of Parmales, the sister group of diatoms, reveals the evolutionary specialization of diatoms from phago-mixotrophs to photoautotrophs.</title>
        <authorList>
            <person name="Ban H."/>
            <person name="Sato S."/>
            <person name="Yoshikawa S."/>
            <person name="Yamada K."/>
            <person name="Nakamura Y."/>
            <person name="Ichinomiya M."/>
            <person name="Sato N."/>
            <person name="Blanc-Mathieu R."/>
            <person name="Endo H."/>
            <person name="Kuwata A."/>
            <person name="Ogata H."/>
        </authorList>
    </citation>
    <scope>NUCLEOTIDE SEQUENCE [LARGE SCALE GENOMIC DNA]</scope>
    <source>
        <strain evidence="8">NIES 3699</strain>
    </source>
</reference>
<keyword evidence="2" id="KW-0963">Cytoplasm</keyword>
<comment type="caution">
    <text evidence="7">The sequence shown here is derived from an EMBL/GenBank/DDBJ whole genome shotgun (WGS) entry which is preliminary data.</text>
</comment>
<dbReference type="GO" id="GO:0000398">
    <property type="term" value="P:mRNA splicing, via spliceosome"/>
    <property type="evidence" value="ECO:0007669"/>
    <property type="project" value="TreeGrafter"/>
</dbReference>
<dbReference type="PANTHER" id="PTHR22842:SF3">
    <property type="entry name" value="WD REPEAT DOMAIN-CONTAINING PROTEIN 83"/>
    <property type="match status" value="1"/>
</dbReference>
<keyword evidence="3 6" id="KW-0853">WD repeat</keyword>
<evidence type="ECO:0000256" key="4">
    <source>
        <dbReference type="ARBA" id="ARBA00022737"/>
    </source>
</evidence>
<dbReference type="EMBL" id="BRXX01000077">
    <property type="protein sequence ID" value="GMH87998.1"/>
    <property type="molecule type" value="Genomic_DNA"/>
</dbReference>
<dbReference type="AlphaFoldDB" id="A0A9W7BJV8"/>
<keyword evidence="8" id="KW-1185">Reference proteome</keyword>
<proteinExistence type="inferred from homology"/>
<dbReference type="InterPro" id="IPR019775">
    <property type="entry name" value="WD40_repeat_CS"/>
</dbReference>
<dbReference type="SUPFAM" id="SSF50978">
    <property type="entry name" value="WD40 repeat-like"/>
    <property type="match status" value="1"/>
</dbReference>
<accession>A0A9W7BJV8</accession>
<dbReference type="InterPro" id="IPR015943">
    <property type="entry name" value="WD40/YVTN_repeat-like_dom_sf"/>
</dbReference>
<dbReference type="Gene3D" id="2.130.10.10">
    <property type="entry name" value="YVTN repeat-like/Quinoprotein amine dehydrogenase"/>
    <property type="match status" value="2"/>
</dbReference>
<comment type="similarity">
    <text evidence="5">Belongs to the WD repeat MORG1 family.</text>
</comment>
<dbReference type="InterPro" id="IPR036322">
    <property type="entry name" value="WD40_repeat_dom_sf"/>
</dbReference>
<dbReference type="PANTHER" id="PTHR22842">
    <property type="entry name" value="WD40 REPEAT PROTEIN"/>
    <property type="match status" value="1"/>
</dbReference>
<name>A0A9W7BJV8_9STRA</name>
<feature type="repeat" description="WD" evidence="6">
    <location>
        <begin position="129"/>
        <end position="163"/>
    </location>
</feature>